<reference evidence="2" key="2">
    <citation type="submission" date="2021-02" db="EMBL/GenBank/DDBJ databases">
        <title>Infant gut strain persistence is associated with maternal origin, phylogeny, and functional potential including surface adhesion and iron acquisition.</title>
        <authorList>
            <person name="Lou Y.C."/>
        </authorList>
    </citation>
    <scope>NUCLEOTIDE SEQUENCE</scope>
    <source>
        <strain evidence="2">L3_082_243G1_dasL3_082_243G1_maxbin2.maxbin.015s ta_sub</strain>
    </source>
</reference>
<evidence type="ECO:0000313" key="1">
    <source>
        <dbReference type="EMBL" id="CUP73029.1"/>
    </source>
</evidence>
<reference evidence="1 3" key="1">
    <citation type="submission" date="2015-09" db="EMBL/GenBank/DDBJ databases">
        <authorList>
            <consortium name="Pathogen Informatics"/>
        </authorList>
    </citation>
    <scope>NUCLEOTIDE SEQUENCE [LARGE SCALE GENOMIC DNA]</scope>
    <source>
        <strain evidence="1 3">2789STDY5834945</strain>
    </source>
</reference>
<proteinExistence type="predicted"/>
<evidence type="ECO:0000313" key="2">
    <source>
        <dbReference type="EMBL" id="MBS5412089.1"/>
    </source>
</evidence>
<gene>
    <name evidence="1" type="ORF">ERS852557_01450</name>
    <name evidence="2" type="ORF">KHY35_15480</name>
</gene>
<name>A0A174QS66_BACT4</name>
<dbReference type="EMBL" id="JAGZEE010000023">
    <property type="protein sequence ID" value="MBS5412089.1"/>
    <property type="molecule type" value="Genomic_DNA"/>
</dbReference>
<accession>A0A174QS66</accession>
<dbReference type="Proteomes" id="UP000095541">
    <property type="component" value="Unassembled WGS sequence"/>
</dbReference>
<dbReference type="Proteomes" id="UP000782901">
    <property type="component" value="Unassembled WGS sequence"/>
</dbReference>
<dbReference type="AlphaFoldDB" id="A0A174QS66"/>
<protein>
    <submittedName>
        <fullName evidence="1">Uncharacterized protein</fullName>
    </submittedName>
</protein>
<sequence>MEQLIHLKQRIVIAAGDILKYMPADSMNANGDEMNCFCLTGQIEDGDDDPKNWIRLCPSSMTGQEMTDRIIVEDGKIFIEVLPNPTSESRTGIVHLATVATSPYTGSNTVKRIKISIMQLGQ</sequence>
<evidence type="ECO:0000313" key="3">
    <source>
        <dbReference type="Proteomes" id="UP000095541"/>
    </source>
</evidence>
<dbReference type="RefSeq" id="WP_055217669.1">
    <property type="nucleotide sequence ID" value="NZ_CZBI01000002.1"/>
</dbReference>
<dbReference type="EMBL" id="CZBI01000002">
    <property type="protein sequence ID" value="CUP73029.1"/>
    <property type="molecule type" value="Genomic_DNA"/>
</dbReference>
<organism evidence="1 3">
    <name type="scientific">Bacteroides thetaiotaomicron</name>
    <dbReference type="NCBI Taxonomy" id="818"/>
    <lineage>
        <taxon>Bacteria</taxon>
        <taxon>Pseudomonadati</taxon>
        <taxon>Bacteroidota</taxon>
        <taxon>Bacteroidia</taxon>
        <taxon>Bacteroidales</taxon>
        <taxon>Bacteroidaceae</taxon>
        <taxon>Bacteroides</taxon>
    </lineage>
</organism>